<dbReference type="AlphaFoldDB" id="A0A8J5Q8Y1"/>
<dbReference type="SMART" id="SM00636">
    <property type="entry name" value="Glyco_18"/>
    <property type="match status" value="1"/>
</dbReference>
<dbReference type="GO" id="GO:0008061">
    <property type="term" value="F:chitin binding"/>
    <property type="evidence" value="ECO:0007669"/>
    <property type="project" value="UniProtKB-UniRule"/>
</dbReference>
<feature type="disulfide bond" evidence="2">
    <location>
        <begin position="274"/>
        <end position="278"/>
    </location>
</feature>
<evidence type="ECO:0000313" key="7">
    <source>
        <dbReference type="Proteomes" id="UP000694255"/>
    </source>
</evidence>
<feature type="domain" description="GH18" evidence="5">
    <location>
        <begin position="291"/>
        <end position="624"/>
    </location>
</feature>
<feature type="disulfide bond" evidence="2">
    <location>
        <begin position="255"/>
        <end position="269"/>
    </location>
</feature>
<dbReference type="InterPro" id="IPR053214">
    <property type="entry name" value="LysM12-like"/>
</dbReference>
<proteinExistence type="predicted"/>
<keyword evidence="2" id="KW-1015">Disulfide bond</keyword>
<dbReference type="Pfam" id="PF00704">
    <property type="entry name" value="Glyco_hydro_18"/>
    <property type="match status" value="1"/>
</dbReference>
<evidence type="ECO:0008006" key="8">
    <source>
        <dbReference type="Google" id="ProtNLM"/>
    </source>
</evidence>
<gene>
    <name evidence="6" type="ORF">J8A68_003483</name>
</gene>
<dbReference type="PROSITE" id="PS50941">
    <property type="entry name" value="CHIT_BIND_I_2"/>
    <property type="match status" value="1"/>
</dbReference>
<dbReference type="InterPro" id="IPR001002">
    <property type="entry name" value="Chitin-bd_1"/>
</dbReference>
<dbReference type="CDD" id="cd00035">
    <property type="entry name" value="ChtBD1"/>
    <property type="match status" value="1"/>
</dbReference>
<keyword evidence="1 2" id="KW-0147">Chitin-binding</keyword>
<dbReference type="GeneID" id="73470283"/>
<organism evidence="6 7">
    <name type="scientific">[Candida] subhashii</name>
    <dbReference type="NCBI Taxonomy" id="561895"/>
    <lineage>
        <taxon>Eukaryota</taxon>
        <taxon>Fungi</taxon>
        <taxon>Dikarya</taxon>
        <taxon>Ascomycota</taxon>
        <taxon>Saccharomycotina</taxon>
        <taxon>Pichiomycetes</taxon>
        <taxon>Debaryomycetaceae</taxon>
        <taxon>Spathaspora</taxon>
    </lineage>
</organism>
<dbReference type="PROSITE" id="PS51910">
    <property type="entry name" value="GH18_2"/>
    <property type="match status" value="1"/>
</dbReference>
<feature type="domain" description="LysM" evidence="4">
    <location>
        <begin position="171"/>
        <end position="220"/>
    </location>
</feature>
<dbReference type="OrthoDB" id="76388at2759"/>
<name>A0A8J5Q8Y1_9ASCO</name>
<evidence type="ECO:0000259" key="4">
    <source>
        <dbReference type="PROSITE" id="PS51782"/>
    </source>
</evidence>
<dbReference type="InterPro" id="IPR001223">
    <property type="entry name" value="Glyco_hydro18_cat"/>
</dbReference>
<dbReference type="PANTHER" id="PTHR47700">
    <property type="entry name" value="V CHITINASE, PUTATIVE (AFU_ORTHOLOGUE AFUA_6G13720)-RELATED"/>
    <property type="match status" value="1"/>
</dbReference>
<sequence>MWVGSMIQNSGFATSNAMEVIYDEVYNNGIPNSLYIEYVVPGDPTNGFGVVLDTGGTKNYGNMQRAVRLWSEGKPFNTYQGSKNYTGKSYCVLDWADRKTIVNDPGAGTCDYVKLQSGVAITTTAGIDSESIDAYNPSLNFSNLQPGQPVCKSVGILPDLAPKPNANGTCFTYTIKSGDSCAAIIAPYYPLSTTNLTTYNSANLAWFGCDNLIVGNSMCLSSGTPPAPTVNPSAVCGPNAPGTWTTPPTCPNNGCCSIYGQCGDSADVCEPSVCYSNCGYGTLPTEFATSFKQVGYWLDDTGGSLDYNVNNINTTQYDIIHYSFATINSDLSLSVGAGFQDFLNLTNVKKVVAITGLPASDSATVSVEDGDDTTVSQMFSLAVSSSANIDTFATNIVNFIQQYKLDGVHLDWEYPASTTDGANYNLIFKTIKSKMSTLVSISLPASYYYLQYYPLKDFDKNMDYFILMNYDYFGQWDYSTGTGVGCHVDKNITIESIEMIVKSGINTKKLYGGVANYGRTFQLNSTSCNTYGCPFTGPNSGAIPGPLTDFAGFMSENELLAINKSTRTRWSDADSHCDIMTYEDGTNWAAWMKAAERTNLIEWYQQIGLGGSALWALNYDLPVS</sequence>
<reference evidence="6 7" key="1">
    <citation type="journal article" date="2021" name="DNA Res.">
        <title>Genome analysis of Candida subhashii reveals its hybrid nature and dual mitochondrial genome conformations.</title>
        <authorList>
            <person name="Mixao V."/>
            <person name="Hegedusova E."/>
            <person name="Saus E."/>
            <person name="Pryszcz L.P."/>
            <person name="Cillingova A."/>
            <person name="Nosek J."/>
            <person name="Gabaldon T."/>
        </authorList>
    </citation>
    <scope>NUCLEOTIDE SEQUENCE [LARGE SCALE GENOMIC DNA]</scope>
    <source>
        <strain evidence="6 7">CBS 10753</strain>
    </source>
</reference>
<evidence type="ECO:0000313" key="6">
    <source>
        <dbReference type="EMBL" id="KAG7663014.1"/>
    </source>
</evidence>
<dbReference type="PROSITE" id="PS51782">
    <property type="entry name" value="LYSM"/>
    <property type="match status" value="1"/>
</dbReference>
<dbReference type="RefSeq" id="XP_049263247.1">
    <property type="nucleotide sequence ID" value="XM_049407343.1"/>
</dbReference>
<keyword evidence="7" id="KW-1185">Reference proteome</keyword>
<dbReference type="Proteomes" id="UP000694255">
    <property type="component" value="Unassembled WGS sequence"/>
</dbReference>
<feature type="domain" description="Chitin-binding type-1" evidence="3">
    <location>
        <begin position="233"/>
        <end position="280"/>
    </location>
</feature>
<evidence type="ECO:0000256" key="2">
    <source>
        <dbReference type="PROSITE-ProRule" id="PRU00261"/>
    </source>
</evidence>
<protein>
    <recommendedName>
        <fullName evidence="8">Chitinase</fullName>
    </recommendedName>
</protein>
<dbReference type="GO" id="GO:0005975">
    <property type="term" value="P:carbohydrate metabolic process"/>
    <property type="evidence" value="ECO:0007669"/>
    <property type="project" value="InterPro"/>
</dbReference>
<dbReference type="PANTHER" id="PTHR47700:SF2">
    <property type="entry name" value="CHITINASE"/>
    <property type="match status" value="1"/>
</dbReference>
<evidence type="ECO:0000259" key="5">
    <source>
        <dbReference type="PROSITE" id="PS51910"/>
    </source>
</evidence>
<comment type="caution">
    <text evidence="6">The sequence shown here is derived from an EMBL/GenBank/DDBJ whole genome shotgun (WGS) entry which is preliminary data.</text>
</comment>
<dbReference type="InterPro" id="IPR018392">
    <property type="entry name" value="LysM"/>
</dbReference>
<comment type="caution">
    <text evidence="2">Lacks conserved residue(s) required for the propagation of feature annotation.</text>
</comment>
<evidence type="ECO:0000256" key="1">
    <source>
        <dbReference type="ARBA" id="ARBA00022669"/>
    </source>
</evidence>
<evidence type="ECO:0000259" key="3">
    <source>
        <dbReference type="PROSITE" id="PS50941"/>
    </source>
</evidence>
<accession>A0A8J5Q8Y1</accession>
<feature type="disulfide bond" evidence="2">
    <location>
        <begin position="250"/>
        <end position="262"/>
    </location>
</feature>
<dbReference type="EMBL" id="JAGSYN010000154">
    <property type="protein sequence ID" value="KAG7663014.1"/>
    <property type="molecule type" value="Genomic_DNA"/>
</dbReference>
<dbReference type="InterPro" id="IPR011583">
    <property type="entry name" value="Chitinase_II/V-like_cat"/>
</dbReference>